<evidence type="ECO:0000313" key="4">
    <source>
        <dbReference type="Proteomes" id="UP000321323"/>
    </source>
</evidence>
<gene>
    <name evidence="3" type="ORF">E7V67_002085</name>
</gene>
<dbReference type="CDD" id="cd01300">
    <property type="entry name" value="YtcJ_like"/>
    <property type="match status" value="1"/>
</dbReference>
<dbReference type="Pfam" id="PF07969">
    <property type="entry name" value="Amidohydro_3"/>
    <property type="match status" value="1"/>
</dbReference>
<dbReference type="PANTHER" id="PTHR22642">
    <property type="entry name" value="IMIDAZOLONEPROPIONASE"/>
    <property type="match status" value="1"/>
</dbReference>
<dbReference type="SUPFAM" id="SSF51338">
    <property type="entry name" value="Composite domain of metallo-dependent hydrolases"/>
    <property type="match status" value="1"/>
</dbReference>
<protein>
    <submittedName>
        <fullName evidence="3">Amidohydrolase</fullName>
        <ecNumber evidence="3">3.5.-.-</ecNumber>
    </submittedName>
</protein>
<dbReference type="PANTHER" id="PTHR22642:SF2">
    <property type="entry name" value="PROTEIN LONG AFTER FAR-RED 3"/>
    <property type="match status" value="1"/>
</dbReference>
<feature type="chain" id="PRO_5047511016" evidence="1">
    <location>
        <begin position="20"/>
        <end position="550"/>
    </location>
</feature>
<accession>A0ABZ1UP88</accession>
<organism evidence="3 4">
    <name type="scientific">[Empedobacter] haloabium</name>
    <dbReference type="NCBI Taxonomy" id="592317"/>
    <lineage>
        <taxon>Bacteria</taxon>
        <taxon>Pseudomonadati</taxon>
        <taxon>Pseudomonadota</taxon>
        <taxon>Betaproteobacteria</taxon>
        <taxon>Burkholderiales</taxon>
        <taxon>Oxalobacteraceae</taxon>
        <taxon>Telluria group</taxon>
        <taxon>Telluria group incertae sedis</taxon>
    </lineage>
</organism>
<dbReference type="EMBL" id="CP136508">
    <property type="protein sequence ID" value="WUR13918.1"/>
    <property type="molecule type" value="Genomic_DNA"/>
</dbReference>
<dbReference type="InterPro" id="IPR013108">
    <property type="entry name" value="Amidohydro_3"/>
</dbReference>
<dbReference type="GO" id="GO:0016787">
    <property type="term" value="F:hydrolase activity"/>
    <property type="evidence" value="ECO:0007669"/>
    <property type="project" value="UniProtKB-KW"/>
</dbReference>
<dbReference type="Gene3D" id="3.20.20.140">
    <property type="entry name" value="Metal-dependent hydrolases"/>
    <property type="match status" value="1"/>
</dbReference>
<dbReference type="Gene3D" id="3.10.310.70">
    <property type="match status" value="1"/>
</dbReference>
<evidence type="ECO:0000259" key="2">
    <source>
        <dbReference type="Pfam" id="PF07969"/>
    </source>
</evidence>
<feature type="domain" description="Amidohydrolase 3" evidence="2">
    <location>
        <begin position="70"/>
        <end position="547"/>
    </location>
</feature>
<dbReference type="Gene3D" id="2.30.40.10">
    <property type="entry name" value="Urease, subunit C, domain 1"/>
    <property type="match status" value="1"/>
</dbReference>
<feature type="signal peptide" evidence="1">
    <location>
        <begin position="1"/>
        <end position="19"/>
    </location>
</feature>
<sequence>MRRPSLLAAALALACNASAQTLIDNANGYTLDASGKLARFQALAFDAAGRIVAVGSSADVAAKAPGYRHIDLQGRTMLPGLIDAHGHVFGLGQVATAAELYGTTSLEGAVRKVADYARANPQRAWVVGNGWNQEIWKLGRFPTAAELDAAVADRPALMHRVDGHAVWVNSRALALAGITKDTPDPAGGKIERDAQGNATGILVDGAMALVTKVVPAATEAEERAALDGALALLGKNGLTSVHDAGIGVAEDKLYRAYADQGKLTTRVYAMIGDTAADFDRLSASGPLTSYANDLYALASVKLYADGALGSRGAALIKPYSDAPHTHGLLFYKDGEMRAKMEKAIKAGYQVNVHAIGDAGNRQILGNYAALLKKYPNVQRHRIEHAQVVALADIPRFKRLGIIPSMQPTHATSDQNMAEQRVGPKRIEGAYAWRTFLKQGSRIACGSDFPIESPNPFEGIHAAVTRQDMRGVPSGGWHKEQAMTLTEALRCFTLDAAWAARQEKVIGSLEAGKWADFIVTDRDLFAIPASEIGKIGVLETWVGGKRVFQKR</sequence>
<dbReference type="Proteomes" id="UP000321323">
    <property type="component" value="Chromosome"/>
</dbReference>
<dbReference type="EC" id="3.5.-.-" evidence="3"/>
<evidence type="ECO:0000256" key="1">
    <source>
        <dbReference type="SAM" id="SignalP"/>
    </source>
</evidence>
<evidence type="ECO:0000313" key="3">
    <source>
        <dbReference type="EMBL" id="WUR13918.1"/>
    </source>
</evidence>
<dbReference type="InterPro" id="IPR033932">
    <property type="entry name" value="YtcJ-like"/>
</dbReference>
<proteinExistence type="predicted"/>
<keyword evidence="3" id="KW-0378">Hydrolase</keyword>
<name>A0ABZ1UP88_9BURK</name>
<dbReference type="SUPFAM" id="SSF51556">
    <property type="entry name" value="Metallo-dependent hydrolases"/>
    <property type="match status" value="1"/>
</dbReference>
<dbReference type="PROSITE" id="PS51257">
    <property type="entry name" value="PROKAR_LIPOPROTEIN"/>
    <property type="match status" value="1"/>
</dbReference>
<reference evidence="3 4" key="1">
    <citation type="journal article" date="2019" name="Int. J. Syst. Evol. Microbiol.">
        <title>The Draft Whole-Genome Sequence of the Antibiotic Producer Empedobacter haloabium ATCC 31962 Provides Indications for Its Taxonomic Reclassification.</title>
        <authorList>
            <person name="Miess H."/>
            <person name="Arlt P."/>
            <person name="Apel A.K."/>
            <person name="Weber T."/>
            <person name="Nieselt K."/>
            <person name="Hanssen F."/>
            <person name="Czemmel S."/>
            <person name="Nahnsen S."/>
            <person name="Gross H."/>
        </authorList>
    </citation>
    <scope>NUCLEOTIDE SEQUENCE [LARGE SCALE GENOMIC DNA]</scope>
    <source>
        <strain evidence="3 4">ATCC 31962</strain>
    </source>
</reference>
<keyword evidence="1" id="KW-0732">Signal</keyword>
<keyword evidence="4" id="KW-1185">Reference proteome</keyword>
<dbReference type="InterPro" id="IPR011059">
    <property type="entry name" value="Metal-dep_hydrolase_composite"/>
</dbReference>
<dbReference type="InterPro" id="IPR032466">
    <property type="entry name" value="Metal_Hydrolase"/>
</dbReference>